<feature type="binding site" evidence="5">
    <location>
        <position position="220"/>
    </location>
    <ligand>
        <name>(2E)-4-hydroxy-3-methylbut-2-enyl diphosphate</name>
        <dbReference type="ChEBI" id="CHEBI:128753"/>
    </ligand>
</feature>
<keyword evidence="3 5" id="KW-0408">Iron</keyword>
<feature type="binding site" evidence="5">
    <location>
        <position position="41"/>
    </location>
    <ligand>
        <name>(2E)-4-hydroxy-3-methylbut-2-enyl diphosphate</name>
        <dbReference type="ChEBI" id="CHEBI:128753"/>
    </ligand>
</feature>
<dbReference type="GO" id="GO:0051745">
    <property type="term" value="F:4-hydroxy-3-methylbut-2-enyl diphosphate reductase activity"/>
    <property type="evidence" value="ECO:0007669"/>
    <property type="project" value="UniProtKB-UniRule"/>
</dbReference>
<comment type="cofactor">
    <cofactor evidence="5">
        <name>[4Fe-4S] cluster</name>
        <dbReference type="ChEBI" id="CHEBI:49883"/>
    </cofactor>
    <text evidence="5">Binds 1 [4Fe-4S] cluster per subunit.</text>
</comment>
<feature type="binding site" evidence="5">
    <location>
        <position position="262"/>
    </location>
    <ligand>
        <name>(2E)-4-hydroxy-3-methylbut-2-enyl diphosphate</name>
        <dbReference type="ChEBI" id="CHEBI:128753"/>
    </ligand>
</feature>
<dbReference type="GO" id="GO:0050992">
    <property type="term" value="P:dimethylallyl diphosphate biosynthetic process"/>
    <property type="evidence" value="ECO:0007669"/>
    <property type="project" value="UniProtKB-UniRule"/>
</dbReference>
<feature type="binding site" evidence="5">
    <location>
        <position position="220"/>
    </location>
    <ligand>
        <name>dimethylallyl diphosphate</name>
        <dbReference type="ChEBI" id="CHEBI:57623"/>
    </ligand>
</feature>
<keyword evidence="1 5" id="KW-0004">4Fe-4S</keyword>
<feature type="active site" description="Proton donor" evidence="5">
    <location>
        <position position="125"/>
    </location>
</feature>
<comment type="caution">
    <text evidence="6">The sequence shown here is derived from an EMBL/GenBank/DDBJ whole genome shotgun (WGS) entry which is preliminary data.</text>
</comment>
<feature type="binding site" evidence="5">
    <location>
        <position position="41"/>
    </location>
    <ligand>
        <name>isopentenyl diphosphate</name>
        <dbReference type="ChEBI" id="CHEBI:128769"/>
    </ligand>
</feature>
<dbReference type="GO" id="GO:0019288">
    <property type="term" value="P:isopentenyl diphosphate biosynthetic process, methylerythritol 4-phosphate pathway"/>
    <property type="evidence" value="ECO:0007669"/>
    <property type="project" value="UniProtKB-UniRule"/>
</dbReference>
<keyword evidence="2 5" id="KW-0479">Metal-binding</keyword>
<feature type="binding site" evidence="5">
    <location>
        <position position="218"/>
    </location>
    <ligand>
        <name>isopentenyl diphosphate</name>
        <dbReference type="ChEBI" id="CHEBI:128769"/>
    </ligand>
</feature>
<comment type="catalytic activity">
    <reaction evidence="5">
        <text>isopentenyl diphosphate + 2 oxidized [2Fe-2S]-[ferredoxin] + H2O = (2E)-4-hydroxy-3-methylbut-2-enyl diphosphate + 2 reduced [2Fe-2S]-[ferredoxin] + 2 H(+)</text>
        <dbReference type="Rhea" id="RHEA:24488"/>
        <dbReference type="Rhea" id="RHEA-COMP:10000"/>
        <dbReference type="Rhea" id="RHEA-COMP:10001"/>
        <dbReference type="ChEBI" id="CHEBI:15377"/>
        <dbReference type="ChEBI" id="CHEBI:15378"/>
        <dbReference type="ChEBI" id="CHEBI:33737"/>
        <dbReference type="ChEBI" id="CHEBI:33738"/>
        <dbReference type="ChEBI" id="CHEBI:128753"/>
        <dbReference type="ChEBI" id="CHEBI:128769"/>
        <dbReference type="EC" id="1.17.7.4"/>
    </reaction>
</comment>
<dbReference type="GO" id="GO:0016114">
    <property type="term" value="P:terpenoid biosynthetic process"/>
    <property type="evidence" value="ECO:0007669"/>
    <property type="project" value="UniProtKB-UniRule"/>
</dbReference>
<feature type="binding site" evidence="5">
    <location>
        <position position="12"/>
    </location>
    <ligand>
        <name>[4Fe-4S] cluster</name>
        <dbReference type="ChEBI" id="CHEBI:49883"/>
    </ligand>
</feature>
<comment type="caution">
    <text evidence="5">Lacks conserved residue(s) required for the propagation of feature annotation.</text>
</comment>
<protein>
    <recommendedName>
        <fullName evidence="5">4-hydroxy-3-methylbut-2-enyl diphosphate reductase</fullName>
        <shortName evidence="5">HMBPP reductase</shortName>
        <ecNumber evidence="5">1.17.7.4</ecNumber>
    </recommendedName>
</protein>
<gene>
    <name evidence="5" type="primary">ispH</name>
    <name evidence="6" type="ORF">E3J62_12515</name>
</gene>
<reference evidence="6 7" key="1">
    <citation type="submission" date="2019-03" db="EMBL/GenBank/DDBJ databases">
        <title>Metabolic potential of uncultured bacteria and archaea associated with petroleum seepage in deep-sea sediments.</title>
        <authorList>
            <person name="Dong X."/>
            <person name="Hubert C."/>
        </authorList>
    </citation>
    <scope>NUCLEOTIDE SEQUENCE [LARGE SCALE GENOMIC DNA]</scope>
    <source>
        <strain evidence="6">E44_bin18</strain>
    </source>
</reference>
<evidence type="ECO:0000313" key="7">
    <source>
        <dbReference type="Proteomes" id="UP000315525"/>
    </source>
</evidence>
<feature type="binding site" evidence="5">
    <location>
        <position position="262"/>
    </location>
    <ligand>
        <name>isopentenyl diphosphate</name>
        <dbReference type="ChEBI" id="CHEBI:128769"/>
    </ligand>
</feature>
<feature type="binding site" evidence="5">
    <location>
        <position position="190"/>
    </location>
    <ligand>
        <name>[4Fe-4S] cluster</name>
        <dbReference type="ChEBI" id="CHEBI:49883"/>
    </ligand>
</feature>
<feature type="binding site" evidence="5">
    <location>
        <position position="123"/>
    </location>
    <ligand>
        <name>(2E)-4-hydroxy-3-methylbut-2-enyl diphosphate</name>
        <dbReference type="ChEBI" id="CHEBI:128753"/>
    </ligand>
</feature>
<keyword evidence="4 5" id="KW-0411">Iron-sulfur</keyword>
<organism evidence="6 7">
    <name type="scientific">candidate division TA06 bacterium</name>
    <dbReference type="NCBI Taxonomy" id="2250710"/>
    <lineage>
        <taxon>Bacteria</taxon>
        <taxon>Bacteria division TA06</taxon>
    </lineage>
</organism>
<comment type="pathway">
    <text evidence="5">Isoprenoid biosynthesis; isopentenyl diphosphate biosynthesis via DXP pathway; isopentenyl diphosphate from 1-deoxy-D-xylulose 5-phosphate: step 6/6.</text>
</comment>
<feature type="binding site" evidence="5">
    <location>
        <position position="95"/>
    </location>
    <ligand>
        <name>[4Fe-4S] cluster</name>
        <dbReference type="ChEBI" id="CHEBI:49883"/>
    </ligand>
</feature>
<dbReference type="PANTHER" id="PTHR30426:SF0">
    <property type="entry name" value="4-HYDROXY-3-METHYLBUT-2-ENYL DIPHOSPHATE REDUCTASE"/>
    <property type="match status" value="1"/>
</dbReference>
<feature type="binding site" evidence="5">
    <location>
        <position position="73"/>
    </location>
    <ligand>
        <name>(2E)-4-hydroxy-3-methylbut-2-enyl diphosphate</name>
        <dbReference type="ChEBI" id="CHEBI:128753"/>
    </ligand>
</feature>
<keyword evidence="5" id="KW-0414">Isoprene biosynthesis</keyword>
<dbReference type="NCBIfam" id="NF002187">
    <property type="entry name" value="PRK01045.1-1"/>
    <property type="match status" value="1"/>
</dbReference>
<feature type="binding site" evidence="5">
    <location>
        <position position="218"/>
    </location>
    <ligand>
        <name>dimethylallyl diphosphate</name>
        <dbReference type="ChEBI" id="CHEBI:57623"/>
    </ligand>
</feature>
<dbReference type="UniPathway" id="UPA00059">
    <property type="reaction ID" value="UER00105"/>
</dbReference>
<comment type="similarity">
    <text evidence="5">Belongs to the IspH family.</text>
</comment>
<dbReference type="HAMAP" id="MF_00191">
    <property type="entry name" value="IspH"/>
    <property type="match status" value="1"/>
</dbReference>
<feature type="binding site" evidence="5">
    <location>
        <position position="123"/>
    </location>
    <ligand>
        <name>isopentenyl diphosphate</name>
        <dbReference type="ChEBI" id="CHEBI:128769"/>
    </ligand>
</feature>
<dbReference type="AlphaFoldDB" id="A0A523UML7"/>
<proteinExistence type="inferred from homology"/>
<evidence type="ECO:0000256" key="1">
    <source>
        <dbReference type="ARBA" id="ARBA00022485"/>
    </source>
</evidence>
<dbReference type="Gene3D" id="3.40.1010.20">
    <property type="entry name" value="4-hydroxy-3-methylbut-2-enyl diphosphate reductase, catalytic domain"/>
    <property type="match status" value="2"/>
</dbReference>
<dbReference type="Pfam" id="PF02401">
    <property type="entry name" value="LYTB"/>
    <property type="match status" value="1"/>
</dbReference>
<dbReference type="InterPro" id="IPR003451">
    <property type="entry name" value="LytB/IspH"/>
</dbReference>
<evidence type="ECO:0000256" key="2">
    <source>
        <dbReference type="ARBA" id="ARBA00022723"/>
    </source>
</evidence>
<comment type="function">
    <text evidence="5">Catalyzes the conversion of 1-hydroxy-2-methyl-2-(E)-butenyl 4-diphosphate (HMBPP) into a mixture of isopentenyl diphosphate (IPP) and dimethylallyl diphosphate (DMAPP). Acts in the terminal step of the DOXP/MEP pathway for isoprenoid precursor biosynthesis.</text>
</comment>
<evidence type="ECO:0000313" key="6">
    <source>
        <dbReference type="EMBL" id="TET43767.1"/>
    </source>
</evidence>
<dbReference type="GO" id="GO:0051539">
    <property type="term" value="F:4 iron, 4 sulfur cluster binding"/>
    <property type="evidence" value="ECO:0007669"/>
    <property type="project" value="UniProtKB-UniRule"/>
</dbReference>
<feature type="binding site" evidence="5">
    <location>
        <position position="220"/>
    </location>
    <ligand>
        <name>isopentenyl diphosphate</name>
        <dbReference type="ChEBI" id="CHEBI:128769"/>
    </ligand>
</feature>
<feature type="binding site" evidence="5">
    <location>
        <position position="162"/>
    </location>
    <ligand>
        <name>(2E)-4-hydroxy-3-methylbut-2-enyl diphosphate</name>
        <dbReference type="ChEBI" id="CHEBI:128753"/>
    </ligand>
</feature>
<evidence type="ECO:0000256" key="4">
    <source>
        <dbReference type="ARBA" id="ARBA00023014"/>
    </source>
</evidence>
<dbReference type="GO" id="GO:0046872">
    <property type="term" value="F:metal ion binding"/>
    <property type="evidence" value="ECO:0007669"/>
    <property type="project" value="UniProtKB-KW"/>
</dbReference>
<dbReference type="Gene3D" id="3.40.50.11270">
    <property type="match status" value="1"/>
</dbReference>
<dbReference type="EC" id="1.17.7.4" evidence="5"/>
<sequence length="290" mass="31759">MKVFLAEYSGFCFGVKRAIKIAFQTAKRGHVPVYTYGSLIHNPQAVQELEKKGVKPIQSLSDIRKGTVIIRSHGVPPKIMSEAKSRGITVVDATCPFVRKAQELAFSLGSQGYQVVVVGEADHPEVKGILGHAGDRAVVLDYRDNDPRLRIASRKIGVIAQTTLLLDKFQSVISTLLEIATELKIYNTICSATTLRQESTLNLAEEVDLMIVLGGKNSANTSRLAELCRSVGKRTYHIETAKELDPAWFRNSHKLGITAGASTPDWIIEDVIDLIGAGAEHTVLRGRAFH</sequence>
<comment type="pathway">
    <text evidence="5">Isoprenoid biosynthesis; dimethylallyl diphosphate biosynthesis; dimethylallyl diphosphate from (2E)-4-hydroxy-3-methylbutenyl diphosphate: step 1/1.</text>
</comment>
<dbReference type="NCBIfam" id="TIGR00216">
    <property type="entry name" value="ispH_lytB"/>
    <property type="match status" value="1"/>
</dbReference>
<evidence type="ECO:0000256" key="5">
    <source>
        <dbReference type="HAMAP-Rule" id="MF_00191"/>
    </source>
</evidence>
<dbReference type="CDD" id="cd13944">
    <property type="entry name" value="lytB_ispH"/>
    <property type="match status" value="1"/>
</dbReference>
<feature type="binding site" evidence="5">
    <location>
        <position position="41"/>
    </location>
    <ligand>
        <name>dimethylallyl diphosphate</name>
        <dbReference type="ChEBI" id="CHEBI:57623"/>
    </ligand>
</feature>
<dbReference type="PANTHER" id="PTHR30426">
    <property type="entry name" value="4-HYDROXY-3-METHYLBUT-2-ENYL DIPHOSPHATE REDUCTASE"/>
    <property type="match status" value="1"/>
</dbReference>
<name>A0A523UML7_UNCT6</name>
<dbReference type="EMBL" id="SOJN01000148">
    <property type="protein sequence ID" value="TET43767.1"/>
    <property type="molecule type" value="Genomic_DNA"/>
</dbReference>
<feature type="binding site" evidence="5">
    <location>
        <position position="73"/>
    </location>
    <ligand>
        <name>dimethylallyl diphosphate</name>
        <dbReference type="ChEBI" id="CHEBI:57623"/>
    </ligand>
</feature>
<keyword evidence="5 6" id="KW-0560">Oxidoreductase</keyword>
<feature type="binding site" evidence="5">
    <location>
        <position position="123"/>
    </location>
    <ligand>
        <name>dimethylallyl diphosphate</name>
        <dbReference type="ChEBI" id="CHEBI:57623"/>
    </ligand>
</feature>
<dbReference type="Proteomes" id="UP000315525">
    <property type="component" value="Unassembled WGS sequence"/>
</dbReference>
<comment type="catalytic activity">
    <reaction evidence="5">
        <text>dimethylallyl diphosphate + 2 oxidized [2Fe-2S]-[ferredoxin] + H2O = (2E)-4-hydroxy-3-methylbut-2-enyl diphosphate + 2 reduced [2Fe-2S]-[ferredoxin] + 2 H(+)</text>
        <dbReference type="Rhea" id="RHEA:24825"/>
        <dbReference type="Rhea" id="RHEA-COMP:10000"/>
        <dbReference type="Rhea" id="RHEA-COMP:10001"/>
        <dbReference type="ChEBI" id="CHEBI:15377"/>
        <dbReference type="ChEBI" id="CHEBI:15378"/>
        <dbReference type="ChEBI" id="CHEBI:33737"/>
        <dbReference type="ChEBI" id="CHEBI:33738"/>
        <dbReference type="ChEBI" id="CHEBI:57623"/>
        <dbReference type="ChEBI" id="CHEBI:128753"/>
        <dbReference type="EC" id="1.17.7.4"/>
    </reaction>
</comment>
<accession>A0A523UML7</accession>
<feature type="binding site" evidence="5">
    <location>
        <position position="262"/>
    </location>
    <ligand>
        <name>dimethylallyl diphosphate</name>
        <dbReference type="ChEBI" id="CHEBI:57623"/>
    </ligand>
</feature>
<evidence type="ECO:0000256" key="3">
    <source>
        <dbReference type="ARBA" id="ARBA00023004"/>
    </source>
</evidence>
<feature type="binding site" evidence="5">
    <location>
        <position position="218"/>
    </location>
    <ligand>
        <name>(2E)-4-hydroxy-3-methylbut-2-enyl diphosphate</name>
        <dbReference type="ChEBI" id="CHEBI:128753"/>
    </ligand>
</feature>
<feature type="binding site" evidence="5">
    <location>
        <position position="73"/>
    </location>
    <ligand>
        <name>isopentenyl diphosphate</name>
        <dbReference type="ChEBI" id="CHEBI:128769"/>
    </ligand>
</feature>
<dbReference type="UniPathway" id="UPA00056">
    <property type="reaction ID" value="UER00097"/>
</dbReference>